<evidence type="ECO:0000256" key="6">
    <source>
        <dbReference type="SAM" id="Phobius"/>
    </source>
</evidence>
<keyword evidence="8" id="KW-1185">Reference proteome</keyword>
<dbReference type="GO" id="GO:0012505">
    <property type="term" value="C:endomembrane system"/>
    <property type="evidence" value="ECO:0007669"/>
    <property type="project" value="UniProtKB-SubCell"/>
</dbReference>
<dbReference type="Proteomes" id="UP000321534">
    <property type="component" value="Unassembled WGS sequence"/>
</dbReference>
<keyword evidence="2 6" id="KW-0812">Transmembrane</keyword>
<dbReference type="CDD" id="cd02432">
    <property type="entry name" value="Nodulin-21_like_1"/>
    <property type="match status" value="1"/>
</dbReference>
<evidence type="ECO:0000256" key="2">
    <source>
        <dbReference type="ARBA" id="ARBA00022692"/>
    </source>
</evidence>
<feature type="compositionally biased region" description="Basic and acidic residues" evidence="5">
    <location>
        <begin position="18"/>
        <end position="28"/>
    </location>
</feature>
<dbReference type="Pfam" id="PF01988">
    <property type="entry name" value="VIT1"/>
    <property type="match status" value="1"/>
</dbReference>
<organism evidence="7 8">
    <name type="scientific">Terrabacter aerolatus</name>
    <dbReference type="NCBI Taxonomy" id="422442"/>
    <lineage>
        <taxon>Bacteria</taxon>
        <taxon>Bacillati</taxon>
        <taxon>Actinomycetota</taxon>
        <taxon>Actinomycetes</taxon>
        <taxon>Micrococcales</taxon>
        <taxon>Intrasporangiaceae</taxon>
        <taxon>Terrabacter</taxon>
    </lineage>
</organism>
<protein>
    <submittedName>
        <fullName evidence="7">Membrane protein</fullName>
    </submittedName>
</protein>
<dbReference type="PANTHER" id="PTHR31851">
    <property type="entry name" value="FE(2+)/MN(2+) TRANSPORTER PCL1"/>
    <property type="match status" value="1"/>
</dbReference>
<sequence length="253" mass="25921">MSEVRASEEPTPVGPDAESNHDREEPHDANVGSRLNWLRAGVLGANDGIVSTAGVVVGVAGATADKAAIVLAGIAALSAGAMSMAAGEYVSVSTQRDSERALIELETRELREDPEGELEELTQIYEAKGMRRELAAEVARELTAHDALAAHAEAELGIDPDDLTNPWHAAGASMLAFVVGAILPMLTITFSPASIRIVVTVLSVAAALALTGSASARLGRSPAARAIVRNVGGGLLAMGVTYAIGALVGVKLG</sequence>
<dbReference type="GO" id="GO:0030026">
    <property type="term" value="P:intracellular manganese ion homeostasis"/>
    <property type="evidence" value="ECO:0007669"/>
    <property type="project" value="InterPro"/>
</dbReference>
<comment type="caution">
    <text evidence="7">The sequence shown here is derived from an EMBL/GenBank/DDBJ whole genome shotgun (WGS) entry which is preliminary data.</text>
</comment>
<evidence type="ECO:0000256" key="1">
    <source>
        <dbReference type="ARBA" id="ARBA00004127"/>
    </source>
</evidence>
<name>A0A512D0T4_9MICO</name>
<evidence type="ECO:0000313" key="8">
    <source>
        <dbReference type="Proteomes" id="UP000321534"/>
    </source>
</evidence>
<comment type="subcellular location">
    <subcellularLocation>
        <location evidence="1">Endomembrane system</location>
        <topology evidence="1">Multi-pass membrane protein</topology>
    </subcellularLocation>
</comment>
<feature type="transmembrane region" description="Helical" evidence="6">
    <location>
        <begin position="231"/>
        <end position="250"/>
    </location>
</feature>
<keyword evidence="4 6" id="KW-0472">Membrane</keyword>
<dbReference type="OrthoDB" id="188924at2"/>
<evidence type="ECO:0000256" key="3">
    <source>
        <dbReference type="ARBA" id="ARBA00022989"/>
    </source>
</evidence>
<dbReference type="AlphaFoldDB" id="A0A512D0T4"/>
<keyword evidence="3 6" id="KW-1133">Transmembrane helix</keyword>
<gene>
    <name evidence="7" type="ORF">TAE01_18880</name>
</gene>
<dbReference type="InterPro" id="IPR008217">
    <property type="entry name" value="Ccc1_fam"/>
</dbReference>
<feature type="transmembrane region" description="Helical" evidence="6">
    <location>
        <begin position="193"/>
        <end position="211"/>
    </location>
</feature>
<feature type="transmembrane region" description="Helical" evidence="6">
    <location>
        <begin position="167"/>
        <end position="186"/>
    </location>
</feature>
<dbReference type="GO" id="GO:0005384">
    <property type="term" value="F:manganese ion transmembrane transporter activity"/>
    <property type="evidence" value="ECO:0007669"/>
    <property type="project" value="InterPro"/>
</dbReference>
<evidence type="ECO:0000313" key="7">
    <source>
        <dbReference type="EMBL" id="GEO30078.1"/>
    </source>
</evidence>
<dbReference type="RefSeq" id="WP_147065742.1">
    <property type="nucleotide sequence ID" value="NZ_BAAARO010000002.1"/>
</dbReference>
<dbReference type="EMBL" id="BJYX01000008">
    <property type="protein sequence ID" value="GEO30078.1"/>
    <property type="molecule type" value="Genomic_DNA"/>
</dbReference>
<accession>A0A512D0T4</accession>
<evidence type="ECO:0000256" key="4">
    <source>
        <dbReference type="ARBA" id="ARBA00023136"/>
    </source>
</evidence>
<feature type="region of interest" description="Disordered" evidence="5">
    <location>
        <begin position="1"/>
        <end position="31"/>
    </location>
</feature>
<evidence type="ECO:0000256" key="5">
    <source>
        <dbReference type="SAM" id="MobiDB-lite"/>
    </source>
</evidence>
<reference evidence="7 8" key="1">
    <citation type="submission" date="2019-07" db="EMBL/GenBank/DDBJ databases">
        <title>Whole genome shotgun sequence of Terrabacter aerolatus NBRC 106305.</title>
        <authorList>
            <person name="Hosoyama A."/>
            <person name="Uohara A."/>
            <person name="Ohji S."/>
            <person name="Ichikawa N."/>
        </authorList>
    </citation>
    <scope>NUCLEOTIDE SEQUENCE [LARGE SCALE GENOMIC DNA]</scope>
    <source>
        <strain evidence="7 8">NBRC 106305</strain>
    </source>
</reference>
<proteinExistence type="predicted"/>